<organism evidence="1 2">
    <name type="scientific">Paradevosia tibetensis</name>
    <dbReference type="NCBI Taxonomy" id="1447062"/>
    <lineage>
        <taxon>Bacteria</taxon>
        <taxon>Pseudomonadati</taxon>
        <taxon>Pseudomonadota</taxon>
        <taxon>Alphaproteobacteria</taxon>
        <taxon>Hyphomicrobiales</taxon>
        <taxon>Devosiaceae</taxon>
        <taxon>Paradevosia</taxon>
    </lineage>
</organism>
<dbReference type="RefSeq" id="WP_147654681.1">
    <property type="nucleotide sequence ID" value="NZ_BMFM01000001.1"/>
</dbReference>
<dbReference type="Pfam" id="PF00534">
    <property type="entry name" value="Glycos_transf_1"/>
    <property type="match status" value="1"/>
</dbReference>
<keyword evidence="2" id="KW-1185">Reference proteome</keyword>
<dbReference type="OrthoDB" id="5443996at2"/>
<proteinExistence type="predicted"/>
<gene>
    <name evidence="1" type="ORF">FNA67_00415</name>
</gene>
<evidence type="ECO:0000313" key="2">
    <source>
        <dbReference type="Proteomes" id="UP000321062"/>
    </source>
</evidence>
<dbReference type="Pfam" id="PF13579">
    <property type="entry name" value="Glyco_trans_4_4"/>
    <property type="match status" value="1"/>
</dbReference>
<dbReference type="InterPro" id="IPR001296">
    <property type="entry name" value="Glyco_trans_1"/>
</dbReference>
<dbReference type="SUPFAM" id="SSF53756">
    <property type="entry name" value="UDP-Glycosyltransferase/glycogen phosphorylase"/>
    <property type="match status" value="1"/>
</dbReference>
<dbReference type="KEGG" id="yti:FNA67_00415"/>
<reference evidence="1 2" key="1">
    <citation type="journal article" date="2015" name="Int. J. Syst. Evol. Microbiol.">
        <title>Youhaiella tibetensis gen. nov., sp. nov., isolated from subsurface sediment.</title>
        <authorList>
            <person name="Wang Y.X."/>
            <person name="Huang F.Q."/>
            <person name="Nogi Y."/>
            <person name="Pang S.J."/>
            <person name="Wang P.K."/>
            <person name="Lv J."/>
        </authorList>
    </citation>
    <scope>NUCLEOTIDE SEQUENCE [LARGE SCALE GENOMIC DNA]</scope>
    <source>
        <strain evidence="2">fig4</strain>
    </source>
</reference>
<dbReference type="PANTHER" id="PTHR45947:SF3">
    <property type="entry name" value="SULFOQUINOVOSYL TRANSFERASE SQD2"/>
    <property type="match status" value="1"/>
</dbReference>
<dbReference type="AlphaFoldDB" id="A0A5B9DI29"/>
<keyword evidence="1" id="KW-0808">Transferase</keyword>
<dbReference type="Proteomes" id="UP000321062">
    <property type="component" value="Chromosome"/>
</dbReference>
<dbReference type="InterPro" id="IPR050194">
    <property type="entry name" value="Glycosyltransferase_grp1"/>
</dbReference>
<dbReference type="EMBL" id="CP041690">
    <property type="protein sequence ID" value="QEE18737.1"/>
    <property type="molecule type" value="Genomic_DNA"/>
</dbReference>
<sequence>MAKLLVIVPDRISDILIKGEYQPEYYNPGGVFDEVHILTTTDDRPPLDQLQHTVGRARLTVHNYPDDLNLVGKRPAWLAGWRLRQWAEGGVEIARQIAPDMIRCHGADWNTYLASRIKARLGIPYVVSLHINPDVNPVRRHVGADLAPSQVRHNRFYDYLEGEALRNADLVMPVYKPILPYLERVGVEHVEVCYNVLNKLYLRKKSDYALHDPARIIYVGRLFEEKNPENIIRAIALMERVEFSIVGDGPIRPRLEALVADLNLADRVKFLPAVPNDKLCDLLAESDIFAVHTEYWEISKSVLEAVLTGLPVVINRRIGAPVPEFEEGDFLRLVENTVDDYLGALRQLLEDDEERAALGRRAFAHANAHWSPAITEAKFAGIYRTILAKRGAAVPGMPA</sequence>
<evidence type="ECO:0000313" key="1">
    <source>
        <dbReference type="EMBL" id="QEE18737.1"/>
    </source>
</evidence>
<protein>
    <submittedName>
        <fullName evidence="1">Glycosyltransferase family 4 protein</fullName>
    </submittedName>
</protein>
<dbReference type="Gene3D" id="3.40.50.2000">
    <property type="entry name" value="Glycogen Phosphorylase B"/>
    <property type="match status" value="2"/>
</dbReference>
<name>A0A5B9DI29_9HYPH</name>
<dbReference type="GO" id="GO:0016757">
    <property type="term" value="F:glycosyltransferase activity"/>
    <property type="evidence" value="ECO:0007669"/>
    <property type="project" value="InterPro"/>
</dbReference>
<dbReference type="InterPro" id="IPR028098">
    <property type="entry name" value="Glyco_trans_4-like_N"/>
</dbReference>
<accession>A0A5B9DI29</accession>
<dbReference type="PANTHER" id="PTHR45947">
    <property type="entry name" value="SULFOQUINOVOSYL TRANSFERASE SQD2"/>
    <property type="match status" value="1"/>
</dbReference>